<dbReference type="Gene3D" id="1.20.1080.10">
    <property type="entry name" value="Glycerol uptake facilitator protein"/>
    <property type="match status" value="1"/>
</dbReference>
<dbReference type="InterPro" id="IPR023271">
    <property type="entry name" value="Aquaporin-like"/>
</dbReference>
<dbReference type="RefSeq" id="WP_146621602.1">
    <property type="nucleotide sequence ID" value="NZ_BJCC01000008.1"/>
</dbReference>
<feature type="transmembrane region" description="Helical" evidence="8">
    <location>
        <begin position="122"/>
        <end position="141"/>
    </location>
</feature>
<dbReference type="AlphaFoldDB" id="A0A4P5P5Z9"/>
<evidence type="ECO:0000256" key="3">
    <source>
        <dbReference type="ARBA" id="ARBA00022448"/>
    </source>
</evidence>
<dbReference type="PRINTS" id="PR00783">
    <property type="entry name" value="MINTRINSICP"/>
</dbReference>
<reference evidence="10" key="1">
    <citation type="submission" date="2019-02" db="EMBL/GenBank/DDBJ databases">
        <title>Draft genome sequence of Enterococcus sp. Gos25-1.</title>
        <authorList>
            <person name="Tanaka N."/>
            <person name="Shiwa Y."/>
            <person name="Fujita N."/>
        </authorList>
    </citation>
    <scope>NUCLEOTIDE SEQUENCE [LARGE SCALE GENOMIC DNA]</scope>
    <source>
        <strain evidence="10">Gos25-1</strain>
    </source>
</reference>
<evidence type="ECO:0000256" key="8">
    <source>
        <dbReference type="SAM" id="Phobius"/>
    </source>
</evidence>
<protein>
    <submittedName>
        <fullName evidence="9">Aquaporin</fullName>
    </submittedName>
</protein>
<feature type="transmembrane region" description="Helical" evidence="8">
    <location>
        <begin position="227"/>
        <end position="249"/>
    </location>
</feature>
<sequence>MENRTFGECLAEAIGTFIFVLIGIGSVAILVVTETAMSYWELAIVWGLSVTLGIYIAGFVSGAHLNPAVTISLAVWKKFPAKKVVPYIAAQLIGAFLAAAVAFALFHSVIGDFEAANNITRGAATGAATAGIFATSAGAGISMINAFFVEFVITMILMLVIYAVTDASNGGAPSSGIPALAIGLTVAVCGLAFGTLTGFAMNPARDLGPRLFTLVAGWGTTALGENMYGLIVPIFGPVLGAITAGFIYLKLLVPYFPKVEIEN</sequence>
<dbReference type="PROSITE" id="PS00221">
    <property type="entry name" value="MIP"/>
    <property type="match status" value="1"/>
</dbReference>
<dbReference type="OrthoDB" id="9807293at2"/>
<name>A0A4P5P5Z9_9ENTE</name>
<keyword evidence="3 7" id="KW-0813">Transport</keyword>
<dbReference type="InterPro" id="IPR022357">
    <property type="entry name" value="MIP_CS"/>
</dbReference>
<proteinExistence type="inferred from homology"/>
<keyword evidence="4 7" id="KW-0812">Transmembrane</keyword>
<dbReference type="Pfam" id="PF00230">
    <property type="entry name" value="MIP"/>
    <property type="match status" value="1"/>
</dbReference>
<dbReference type="PANTHER" id="PTHR43829">
    <property type="entry name" value="AQUAPORIN OR AQUAGLYCEROPORIN RELATED"/>
    <property type="match status" value="1"/>
</dbReference>
<evidence type="ECO:0000313" key="9">
    <source>
        <dbReference type="EMBL" id="GCF93130.1"/>
    </source>
</evidence>
<feature type="transmembrane region" description="Helical" evidence="8">
    <location>
        <begin position="177"/>
        <end position="201"/>
    </location>
</feature>
<evidence type="ECO:0000256" key="5">
    <source>
        <dbReference type="ARBA" id="ARBA00022989"/>
    </source>
</evidence>
<dbReference type="CDD" id="cd00333">
    <property type="entry name" value="MIP"/>
    <property type="match status" value="1"/>
</dbReference>
<dbReference type="EMBL" id="BJCC01000008">
    <property type="protein sequence ID" value="GCF93130.1"/>
    <property type="molecule type" value="Genomic_DNA"/>
</dbReference>
<feature type="transmembrane region" description="Helical" evidence="8">
    <location>
        <begin position="13"/>
        <end position="32"/>
    </location>
</feature>
<keyword evidence="10" id="KW-1185">Reference proteome</keyword>
<evidence type="ECO:0000256" key="1">
    <source>
        <dbReference type="ARBA" id="ARBA00004141"/>
    </source>
</evidence>
<comment type="subcellular location">
    <subcellularLocation>
        <location evidence="1">Membrane</location>
        <topology evidence="1">Multi-pass membrane protein</topology>
    </subcellularLocation>
</comment>
<dbReference type="SUPFAM" id="SSF81338">
    <property type="entry name" value="Aquaporin-like"/>
    <property type="match status" value="1"/>
</dbReference>
<dbReference type="GO" id="GO:0015254">
    <property type="term" value="F:glycerol channel activity"/>
    <property type="evidence" value="ECO:0007669"/>
    <property type="project" value="TreeGrafter"/>
</dbReference>
<evidence type="ECO:0000256" key="2">
    <source>
        <dbReference type="ARBA" id="ARBA00006175"/>
    </source>
</evidence>
<organism evidence="9 10">
    <name type="scientific">Enterococcus florum</name>
    <dbReference type="NCBI Taxonomy" id="2480627"/>
    <lineage>
        <taxon>Bacteria</taxon>
        <taxon>Bacillati</taxon>
        <taxon>Bacillota</taxon>
        <taxon>Bacilli</taxon>
        <taxon>Lactobacillales</taxon>
        <taxon>Enterococcaceae</taxon>
        <taxon>Enterococcus</taxon>
    </lineage>
</organism>
<gene>
    <name evidence="9" type="ORF">NRIC_10210</name>
</gene>
<keyword evidence="6 8" id="KW-0472">Membrane</keyword>
<comment type="caution">
    <text evidence="9">The sequence shown here is derived from an EMBL/GenBank/DDBJ whole genome shotgun (WGS) entry which is preliminary data.</text>
</comment>
<evidence type="ECO:0000256" key="4">
    <source>
        <dbReference type="ARBA" id="ARBA00022692"/>
    </source>
</evidence>
<evidence type="ECO:0000256" key="6">
    <source>
        <dbReference type="ARBA" id="ARBA00023136"/>
    </source>
</evidence>
<comment type="similarity">
    <text evidence="2 7">Belongs to the MIP/aquaporin (TC 1.A.8) family.</text>
</comment>
<feature type="transmembrane region" description="Helical" evidence="8">
    <location>
        <begin position="85"/>
        <end position="110"/>
    </location>
</feature>
<feature type="transmembrane region" description="Helical" evidence="8">
    <location>
        <begin position="44"/>
        <end position="65"/>
    </location>
</feature>
<dbReference type="NCBIfam" id="TIGR00861">
    <property type="entry name" value="MIP"/>
    <property type="match status" value="1"/>
</dbReference>
<dbReference type="PANTHER" id="PTHR43829:SF9">
    <property type="entry name" value="AQUAPORIN-9"/>
    <property type="match status" value="1"/>
</dbReference>
<evidence type="ECO:0000313" key="10">
    <source>
        <dbReference type="Proteomes" id="UP000290567"/>
    </source>
</evidence>
<dbReference type="InterPro" id="IPR000425">
    <property type="entry name" value="MIP"/>
</dbReference>
<dbReference type="Proteomes" id="UP000290567">
    <property type="component" value="Unassembled WGS sequence"/>
</dbReference>
<dbReference type="PRINTS" id="PR02019">
    <property type="entry name" value="AQUAPORIN7"/>
</dbReference>
<dbReference type="InterPro" id="IPR050363">
    <property type="entry name" value="MIP/Aquaporin"/>
</dbReference>
<dbReference type="GO" id="GO:0005886">
    <property type="term" value="C:plasma membrane"/>
    <property type="evidence" value="ECO:0007669"/>
    <property type="project" value="TreeGrafter"/>
</dbReference>
<evidence type="ECO:0000256" key="7">
    <source>
        <dbReference type="RuleBase" id="RU000477"/>
    </source>
</evidence>
<feature type="transmembrane region" description="Helical" evidence="8">
    <location>
        <begin position="147"/>
        <end position="165"/>
    </location>
</feature>
<accession>A0A4P5P5Z9</accession>
<keyword evidence="5 8" id="KW-1133">Transmembrane helix</keyword>